<dbReference type="EMBL" id="CP002521">
    <property type="protein sequence ID" value="ADX47024.1"/>
    <property type="molecule type" value="Genomic_DNA"/>
</dbReference>
<dbReference type="HOGENOM" id="CLU_020473_1_1_4"/>
<dbReference type="Pfam" id="PF02518">
    <property type="entry name" value="HATPase_c"/>
    <property type="match status" value="1"/>
</dbReference>
<dbReference type="AlphaFoldDB" id="F0Q7F1"/>
<keyword evidence="5" id="KW-0418">Kinase</keyword>
<dbReference type="Proteomes" id="UP000002482">
    <property type="component" value="Chromosome"/>
</dbReference>
<feature type="domain" description="Signal transduction histidine kinase internal region" evidence="4">
    <location>
        <begin position="160"/>
        <end position="239"/>
    </location>
</feature>
<dbReference type="SUPFAM" id="SSF55874">
    <property type="entry name" value="ATPase domain of HSP90 chaperone/DNA topoisomerase II/histidine kinase"/>
    <property type="match status" value="1"/>
</dbReference>
<feature type="domain" description="Histidine kinase/HSP90-like ATPase" evidence="3">
    <location>
        <begin position="258"/>
        <end position="360"/>
    </location>
</feature>
<keyword evidence="5" id="KW-0808">Transferase</keyword>
<keyword evidence="2" id="KW-0472">Membrane</keyword>
<dbReference type="RefSeq" id="WP_013595513.1">
    <property type="nucleotide sequence ID" value="NC_015138.1"/>
</dbReference>
<feature type="transmembrane region" description="Helical" evidence="2">
    <location>
        <begin position="16"/>
        <end position="36"/>
    </location>
</feature>
<dbReference type="GeneID" id="34236127"/>
<dbReference type="InterPro" id="IPR010559">
    <property type="entry name" value="Sig_transdc_His_kin_internal"/>
</dbReference>
<dbReference type="InterPro" id="IPR003594">
    <property type="entry name" value="HATPase_dom"/>
</dbReference>
<evidence type="ECO:0000259" key="4">
    <source>
        <dbReference type="Pfam" id="PF06580"/>
    </source>
</evidence>
<dbReference type="OrthoDB" id="2514702at2"/>
<evidence type="ECO:0000256" key="2">
    <source>
        <dbReference type="SAM" id="Phobius"/>
    </source>
</evidence>
<evidence type="ECO:0000256" key="1">
    <source>
        <dbReference type="SAM" id="MobiDB-lite"/>
    </source>
</evidence>
<reference evidence="5" key="1">
    <citation type="submission" date="2011-02" db="EMBL/GenBank/DDBJ databases">
        <title>Complete sequence of Acidovorax avenae subsp. avenae ATCC 19860.</title>
        <authorList>
            <consortium name="US DOE Joint Genome Institute"/>
            <person name="Lucas S."/>
            <person name="Copeland A."/>
            <person name="Lapidus A."/>
            <person name="Cheng J.-F."/>
            <person name="Goodwin L."/>
            <person name="Pitluck S."/>
            <person name="Chertkov O."/>
            <person name="Held B."/>
            <person name="Detter J.C."/>
            <person name="Han C."/>
            <person name="Tapia R."/>
            <person name="Land M."/>
            <person name="Hauser L."/>
            <person name="Kyrpides N."/>
            <person name="Ivanova N."/>
            <person name="Ovchinnikova G."/>
            <person name="Pagani I."/>
            <person name="Gordon S."/>
            <person name="Woyke T."/>
        </authorList>
    </citation>
    <scope>NUCLEOTIDE SEQUENCE</scope>
    <source>
        <strain evidence="5">ATCC 19860</strain>
    </source>
</reference>
<dbReference type="GO" id="GO:0016020">
    <property type="term" value="C:membrane"/>
    <property type="evidence" value="ECO:0007669"/>
    <property type="project" value="InterPro"/>
</dbReference>
<dbReference type="Gene3D" id="3.30.565.10">
    <property type="entry name" value="Histidine kinase-like ATPase, C-terminal domain"/>
    <property type="match status" value="1"/>
</dbReference>
<dbReference type="PANTHER" id="PTHR34220:SF9">
    <property type="entry name" value="SIGNAL TRANSDUCTION HISTIDINE KINASE INTERNAL REGION DOMAIN-CONTAINING PROTEIN"/>
    <property type="match status" value="1"/>
</dbReference>
<feature type="region of interest" description="Disordered" evidence="1">
    <location>
        <begin position="366"/>
        <end position="387"/>
    </location>
</feature>
<accession>F0Q7F1</accession>
<protein>
    <submittedName>
        <fullName evidence="5">Integral membrane sensor signal transduction histidine kinase</fullName>
    </submittedName>
</protein>
<dbReference type="PANTHER" id="PTHR34220">
    <property type="entry name" value="SENSOR HISTIDINE KINASE YPDA"/>
    <property type="match status" value="1"/>
</dbReference>
<feature type="transmembrane region" description="Helical" evidence="2">
    <location>
        <begin position="81"/>
        <end position="100"/>
    </location>
</feature>
<keyword evidence="6" id="KW-1185">Reference proteome</keyword>
<evidence type="ECO:0000313" key="6">
    <source>
        <dbReference type="Proteomes" id="UP000002482"/>
    </source>
</evidence>
<evidence type="ECO:0000259" key="3">
    <source>
        <dbReference type="Pfam" id="PF02518"/>
    </source>
</evidence>
<feature type="transmembrane region" description="Helical" evidence="2">
    <location>
        <begin position="42"/>
        <end position="60"/>
    </location>
</feature>
<dbReference type="Pfam" id="PF06580">
    <property type="entry name" value="His_kinase"/>
    <property type="match status" value="1"/>
</dbReference>
<organism evidence="5 6">
    <name type="scientific">Paracidovorax avenae (strain ATCC 19860 / DSM 7227 / CCUG 15838 / JCM 20985 / LMG 2117 / NCPPB 1011)</name>
    <name type="common">Acidovorax avenae</name>
    <dbReference type="NCBI Taxonomy" id="643561"/>
    <lineage>
        <taxon>Bacteria</taxon>
        <taxon>Pseudomonadati</taxon>
        <taxon>Pseudomonadota</taxon>
        <taxon>Betaproteobacteria</taxon>
        <taxon>Burkholderiales</taxon>
        <taxon>Comamonadaceae</taxon>
        <taxon>Paracidovorax</taxon>
    </lineage>
</organism>
<gene>
    <name evidence="5" type="ordered locus">Acav_3122</name>
</gene>
<evidence type="ECO:0000313" key="5">
    <source>
        <dbReference type="EMBL" id="ADX47024.1"/>
    </source>
</evidence>
<sequence>MQALPATMTHFHSRQFLLHGLIVAGVCTAIAAIQAAYGRGPWHAQLVYSMSIGMVSWLMVEVGRLWLTRDDTIPWPLGWRGWMLVAVSGTIGFHAGSAIGDAYCRALQLPSHAPPSGDPGSAVLTTVLACVAVSLFFYAQGKSRYLEGRIAQAQRDTAEARLKLLQTQLEPHMMFNTLANLRALIGADPQQAQAMLDHFIAYLRATLGASRAAAHPLADEFALLRDYLELMAVRMGPRLSYALDLPESLEAVPVPPLLLQPLVENAIRHGLEPQVEGGRIEVTARLAPGPSPRLELSVLDTGAGLRPDRAGHGAAPGAGSRFGLTQVRERLATLEGPRATLDLVPGDGGRGARACIFLPLGLPAAPAGAAAGTDPENASMPCKPPVP</sequence>
<dbReference type="KEGG" id="aaa:Acav_3122"/>
<proteinExistence type="predicted"/>
<keyword evidence="2" id="KW-1133">Transmembrane helix</keyword>
<dbReference type="InterPro" id="IPR036890">
    <property type="entry name" value="HATPase_C_sf"/>
</dbReference>
<name>F0Q7F1_PARA1</name>
<dbReference type="GO" id="GO:0000155">
    <property type="term" value="F:phosphorelay sensor kinase activity"/>
    <property type="evidence" value="ECO:0007669"/>
    <property type="project" value="InterPro"/>
</dbReference>
<feature type="transmembrane region" description="Helical" evidence="2">
    <location>
        <begin position="120"/>
        <end position="139"/>
    </location>
</feature>
<dbReference type="InterPro" id="IPR050640">
    <property type="entry name" value="Bact_2-comp_sensor_kinase"/>
</dbReference>
<keyword evidence="2" id="KW-0812">Transmembrane</keyword>